<dbReference type="Proteomes" id="UP000553034">
    <property type="component" value="Unassembled WGS sequence"/>
</dbReference>
<dbReference type="AlphaFoldDB" id="A0A840EQI1"/>
<reference evidence="1 2" key="1">
    <citation type="submission" date="2020-08" db="EMBL/GenBank/DDBJ databases">
        <title>Genomic Encyclopedia of Type Strains, Phase IV (KMG-IV): sequencing the most valuable type-strain genomes for metagenomic binning, comparative biology and taxonomic classification.</title>
        <authorList>
            <person name="Goeker M."/>
        </authorList>
    </citation>
    <scope>NUCLEOTIDE SEQUENCE [LARGE SCALE GENOMIC DNA]</scope>
    <source>
        <strain evidence="1 2">DSM 29568</strain>
    </source>
</reference>
<gene>
    <name evidence="1" type="ORF">GGR32_001144</name>
</gene>
<name>A0A840EQI1_9FLAO</name>
<organism evidence="1 2">
    <name type="scientific">Mesonia hippocampi</name>
    <dbReference type="NCBI Taxonomy" id="1628250"/>
    <lineage>
        <taxon>Bacteria</taxon>
        <taxon>Pseudomonadati</taxon>
        <taxon>Bacteroidota</taxon>
        <taxon>Flavobacteriia</taxon>
        <taxon>Flavobacteriales</taxon>
        <taxon>Flavobacteriaceae</taxon>
        <taxon>Mesonia</taxon>
    </lineage>
</organism>
<comment type="caution">
    <text evidence="1">The sequence shown here is derived from an EMBL/GenBank/DDBJ whole genome shotgun (WGS) entry which is preliminary data.</text>
</comment>
<evidence type="ECO:0000313" key="1">
    <source>
        <dbReference type="EMBL" id="MBB4118853.1"/>
    </source>
</evidence>
<keyword evidence="2" id="KW-1185">Reference proteome</keyword>
<dbReference type="EMBL" id="JACIFO010000004">
    <property type="protein sequence ID" value="MBB4118853.1"/>
    <property type="molecule type" value="Genomic_DNA"/>
</dbReference>
<accession>A0A840EQI1</accession>
<evidence type="ECO:0000313" key="2">
    <source>
        <dbReference type="Proteomes" id="UP000553034"/>
    </source>
</evidence>
<sequence length="181" mass="21028">MNLKTRLNYLAFLKKSTNQHGVHSPFVFSLVTQCFYAKKNTVYYQNLCKNNEGKLSKTNKKIIKLLDYFSVKNLSTNIINFPPLNGVNNIPTTSLTNTEEKKIDAFLLTTLSINTSLWQNILKHSHNDSLVILTNIHQKHASNIWQELCKHPEVKVSIDCFSLGILFFRQEQTKEHFTIRW</sequence>
<protein>
    <submittedName>
        <fullName evidence="1">Uncharacterized protein</fullName>
    </submittedName>
</protein>
<proteinExistence type="predicted"/>
<dbReference type="RefSeq" id="WP_183477214.1">
    <property type="nucleotide sequence ID" value="NZ_JACIFO010000004.1"/>
</dbReference>